<dbReference type="AlphaFoldDB" id="A0A0A8L0T3"/>
<gene>
    <name evidence="1" type="ORF">KLDO_g122</name>
</gene>
<evidence type="ECO:0000313" key="2">
    <source>
        <dbReference type="Proteomes" id="UP000031516"/>
    </source>
</evidence>
<dbReference type="Proteomes" id="UP000031516">
    <property type="component" value="Unassembled WGS sequence"/>
</dbReference>
<protein>
    <submittedName>
        <fullName evidence="1">WGS project CCBQ000000000 data, contig 00107</fullName>
    </submittedName>
</protein>
<dbReference type="EMBL" id="CCBQ010000004">
    <property type="protein sequence ID" value="CDO91789.1"/>
    <property type="molecule type" value="Genomic_DNA"/>
</dbReference>
<dbReference type="InterPro" id="IPR000992">
    <property type="entry name" value="SRP1_TIP1"/>
</dbReference>
<organism evidence="1 2">
    <name type="scientific">Kluyveromyces dobzhanskii CBS 2104</name>
    <dbReference type="NCBI Taxonomy" id="1427455"/>
    <lineage>
        <taxon>Eukaryota</taxon>
        <taxon>Fungi</taxon>
        <taxon>Dikarya</taxon>
        <taxon>Ascomycota</taxon>
        <taxon>Saccharomycotina</taxon>
        <taxon>Saccharomycetes</taxon>
        <taxon>Saccharomycetales</taxon>
        <taxon>Saccharomycetaceae</taxon>
        <taxon>Kluyveromyces</taxon>
    </lineage>
</organism>
<evidence type="ECO:0000313" key="1">
    <source>
        <dbReference type="EMBL" id="CDO91789.1"/>
    </source>
</evidence>
<reference evidence="1 2" key="1">
    <citation type="submission" date="2014-03" db="EMBL/GenBank/DDBJ databases">
        <title>The genome of Kluyveromyces dobzhanskii.</title>
        <authorList>
            <person name="Nystedt B."/>
            <person name="Astrom S."/>
        </authorList>
    </citation>
    <scope>NUCLEOTIDE SEQUENCE [LARGE SCALE GENOMIC DNA]</scope>
    <source>
        <strain evidence="1 2">CBS 2104</strain>
    </source>
</reference>
<proteinExistence type="predicted"/>
<dbReference type="OrthoDB" id="4069604at2759"/>
<comment type="caution">
    <text evidence="1">The sequence shown here is derived from an EMBL/GenBank/DDBJ whole genome shotgun (WGS) entry which is preliminary data.</text>
</comment>
<sequence length="237" mass="26107">MLYERGLEDQCYLLVFIQHSRTEKMKLSKYLALVAFCQLPFTTADDSSSALVSVAKQEAASADLQFFVEFLDDFNVNLASYTSFMNEAKMTLPQDVANYYYHLKDVSETTQLLEDLATSFPFTQFKTFITAFPWYSSLLSEASATNFYVPDDFITQQAEAAPASSTYFSAAKATDQPTITASSSKSVNTELAANSSSPVIANVSTTTVTTIQSINVGLKTDKYIPLVTVVILCCLFG</sequence>
<dbReference type="Pfam" id="PF00660">
    <property type="entry name" value="SRP1_TIP1"/>
    <property type="match status" value="1"/>
</dbReference>
<name>A0A0A8L0T3_9SACH</name>
<accession>A0A0A8L0T3</accession>
<keyword evidence="2" id="KW-1185">Reference proteome</keyword>